<reference evidence="2" key="1">
    <citation type="submission" date="2022-06" db="EMBL/GenBank/DDBJ databases">
        <authorList>
            <consortium name="SYNGENTA / RWTH Aachen University"/>
        </authorList>
    </citation>
    <scope>NUCLEOTIDE SEQUENCE</scope>
</reference>
<evidence type="ECO:0000313" key="2">
    <source>
        <dbReference type="EMBL" id="CAH7670252.1"/>
    </source>
</evidence>
<dbReference type="EMBL" id="CALTRL010000960">
    <property type="protein sequence ID" value="CAH7670252.1"/>
    <property type="molecule type" value="Genomic_DNA"/>
</dbReference>
<gene>
    <name evidence="2" type="ORF">PPACK8108_LOCUS4967</name>
</gene>
<name>A0AAV0APA3_PHAPC</name>
<protein>
    <submittedName>
        <fullName evidence="2">Uncharacterized protein</fullName>
    </submittedName>
</protein>
<feature type="region of interest" description="Disordered" evidence="1">
    <location>
        <begin position="120"/>
        <end position="140"/>
    </location>
</feature>
<dbReference type="AlphaFoldDB" id="A0AAV0APA3"/>
<evidence type="ECO:0000313" key="3">
    <source>
        <dbReference type="Proteomes" id="UP001153365"/>
    </source>
</evidence>
<proteinExistence type="predicted"/>
<dbReference type="Proteomes" id="UP001153365">
    <property type="component" value="Unassembled WGS sequence"/>
</dbReference>
<keyword evidence="3" id="KW-1185">Reference proteome</keyword>
<organism evidence="2 3">
    <name type="scientific">Phakopsora pachyrhizi</name>
    <name type="common">Asian soybean rust disease fungus</name>
    <dbReference type="NCBI Taxonomy" id="170000"/>
    <lineage>
        <taxon>Eukaryota</taxon>
        <taxon>Fungi</taxon>
        <taxon>Dikarya</taxon>
        <taxon>Basidiomycota</taxon>
        <taxon>Pucciniomycotina</taxon>
        <taxon>Pucciniomycetes</taxon>
        <taxon>Pucciniales</taxon>
        <taxon>Phakopsoraceae</taxon>
        <taxon>Phakopsora</taxon>
    </lineage>
</organism>
<comment type="caution">
    <text evidence="2">The sequence shown here is derived from an EMBL/GenBank/DDBJ whole genome shotgun (WGS) entry which is preliminary data.</text>
</comment>
<accession>A0AAV0APA3</accession>
<sequence length="140" mass="15230">MPQLSQLVTQPQEDIFLVADTVCKRLLYSGLRHPVLLLGVIWRANPDGLKESKTELFNQISGSVNPTHPTNQQENPKTSVLIGRGGAGNMVIKRSISADWATQINQDLTVEEELVTFVETDGVSSEESSPACSTGELVNP</sequence>
<feature type="compositionally biased region" description="Polar residues" evidence="1">
    <location>
        <begin position="122"/>
        <end position="132"/>
    </location>
</feature>
<evidence type="ECO:0000256" key="1">
    <source>
        <dbReference type="SAM" id="MobiDB-lite"/>
    </source>
</evidence>